<dbReference type="Proteomes" id="UP000322245">
    <property type="component" value="Unassembled WGS sequence"/>
</dbReference>
<evidence type="ECO:0000256" key="1">
    <source>
        <dbReference type="SAM" id="MobiDB-lite"/>
    </source>
</evidence>
<evidence type="ECO:0000313" key="2">
    <source>
        <dbReference type="EMBL" id="TYJ58698.1"/>
    </source>
</evidence>
<organism evidence="2 3">
    <name type="scientific">Cryptococcus floricola</name>
    <dbReference type="NCBI Taxonomy" id="2591691"/>
    <lineage>
        <taxon>Eukaryota</taxon>
        <taxon>Fungi</taxon>
        <taxon>Dikarya</taxon>
        <taxon>Basidiomycota</taxon>
        <taxon>Agaricomycotina</taxon>
        <taxon>Tremellomycetes</taxon>
        <taxon>Tremellales</taxon>
        <taxon>Cryptococcaceae</taxon>
        <taxon>Cryptococcus</taxon>
    </lineage>
</organism>
<feature type="region of interest" description="Disordered" evidence="1">
    <location>
        <begin position="255"/>
        <end position="275"/>
    </location>
</feature>
<keyword evidence="3" id="KW-1185">Reference proteome</keyword>
<dbReference type="AlphaFoldDB" id="A0A5D3B6Q9"/>
<protein>
    <submittedName>
        <fullName evidence="2">Uncharacterized protein</fullName>
    </submittedName>
</protein>
<proteinExistence type="predicted"/>
<reference evidence="2 3" key="1">
    <citation type="submission" date="2017-05" db="EMBL/GenBank/DDBJ databases">
        <title>The Genome Sequence of Tsuchiyaea wingfieldii DSM 27421.</title>
        <authorList>
            <person name="Cuomo C."/>
            <person name="Passer A."/>
            <person name="Billmyre B."/>
            <person name="Heitman J."/>
        </authorList>
    </citation>
    <scope>NUCLEOTIDE SEQUENCE [LARGE SCALE GENOMIC DNA]</scope>
    <source>
        <strain evidence="2 3">DSM 27421</strain>
    </source>
</reference>
<comment type="caution">
    <text evidence="2">The sequence shown here is derived from an EMBL/GenBank/DDBJ whole genome shotgun (WGS) entry which is preliminary data.</text>
</comment>
<accession>A0A5D3B6Q9</accession>
<dbReference type="EMBL" id="NIDF01000003">
    <property type="protein sequence ID" value="TYJ58698.1"/>
    <property type="molecule type" value="Genomic_DNA"/>
</dbReference>
<name>A0A5D3B6Q9_9TREE</name>
<sequence length="502" mass="56759">MPPQPLPYELWSHILSFCVEQPDIDGYIDTHTLANVLRVSSTLFLAAAPHLYSRAAVAKDPHSFVLGANHDTAVYPSSFWSTEQIDYEYLRWGHKKAPLLRHLRQVTFFSVYSSGFTDTAVPDPYAHIIASIGEANAILADMSQKCSDKIAPKFESLCLRDPYELPPYHIPIPAYQHFVQLFTRAFRPTLLCMDTVDPTFSPNLNNCEGYTLPELVVIHCDLDWKLNGVWGTRNRICLVDSKARAGLEQLVESTSNLDLGGEDSEGGHEGDVASTMGSVSWEDIGTEQGQDFQTASLEVSHHSHTSHYAPLAAPPVAADELYLGAFDPEDIDQDDGGYPEDDYTWSDDEGAYDDGGLDYLHEEANTALRESRHAEGRYTEDNVIYMLKDFLKRASQGCDRNDKKRRNASAAKTSFEIFGLRAFMTTKWLEYGDHEWAPEDTEEVIWERGLKRIRDSVLDYLETELRIHQREELLVLRMEEAPVCEACGRGPRVEFRMDDDDC</sequence>
<evidence type="ECO:0000313" key="3">
    <source>
        <dbReference type="Proteomes" id="UP000322245"/>
    </source>
</evidence>
<gene>
    <name evidence="2" type="ORF">B9479_000534</name>
</gene>